<dbReference type="InterPro" id="IPR015424">
    <property type="entry name" value="PyrdxlP-dep_Trfase"/>
</dbReference>
<dbReference type="InterPro" id="IPR000192">
    <property type="entry name" value="Aminotrans_V_dom"/>
</dbReference>
<dbReference type="RefSeq" id="WP_005445226.1">
    <property type="nucleotide sequence ID" value="NZ_CM001466.1"/>
</dbReference>
<dbReference type="InterPro" id="IPR015422">
    <property type="entry name" value="PyrdxlP-dep_Trfase_small"/>
</dbReference>
<dbReference type="PANTHER" id="PTHR43586">
    <property type="entry name" value="CYSTEINE DESULFURASE"/>
    <property type="match status" value="1"/>
</dbReference>
<sequence>MRTAFGAEFDVVECYLNTPTVGVPPVHVADAVEEFVRNWRTGELRAADFDAVVDETREAFGRLVGVPGERVAVGSAASQLVGLVAQGVPDGCRVLVAEGEFTSVSFPFAAQADRGVKITEVPLRDVPGAVAEHDLVAVSVVQSAGGAVLDVEALRAAAETAEVPVLLDVTQAAGWMPLRLDWADWVVGAGYKWLLAPRGAAWLAVHPRAADRTRPVAASWYAGDDRWNSIYGLPLRLADGARRFDVSPAWPAFAGAAPALSYLASLDLEAVRAHGVALADRLRVAVDLPAQASPIVALSAPRAVERLSEAGVVASARAGRARVGFHIHNTGADVDRVVRALG</sequence>
<dbReference type="EMBL" id="CM001466">
    <property type="protein sequence ID" value="EHY91292.1"/>
    <property type="molecule type" value="Genomic_DNA"/>
</dbReference>
<protein>
    <submittedName>
        <fullName evidence="2">Selenocysteine lyase</fullName>
    </submittedName>
</protein>
<dbReference type="InterPro" id="IPR015421">
    <property type="entry name" value="PyrdxlP-dep_Trfase_major"/>
</dbReference>
<organism evidence="2 3">
    <name type="scientific">Saccharomonospora azurea NA-128</name>
    <dbReference type="NCBI Taxonomy" id="882081"/>
    <lineage>
        <taxon>Bacteria</taxon>
        <taxon>Bacillati</taxon>
        <taxon>Actinomycetota</taxon>
        <taxon>Actinomycetes</taxon>
        <taxon>Pseudonocardiales</taxon>
        <taxon>Pseudonocardiaceae</taxon>
        <taxon>Saccharomonospora</taxon>
    </lineage>
</organism>
<feature type="domain" description="Aminotransferase class V" evidence="1">
    <location>
        <begin position="27"/>
        <end position="283"/>
    </location>
</feature>
<dbReference type="HOGENOM" id="CLU_003433_2_1_11"/>
<reference evidence="2 3" key="1">
    <citation type="journal article" date="2012" name="Stand. Genomic Sci.">
        <title>Genome sequence of the soil bacterium Saccharomonospora azurea type strain (NA-128(T)).</title>
        <authorList>
            <person name="Klenk H.P."/>
            <person name="Held B."/>
            <person name="Lucas S."/>
            <person name="Lapidus A."/>
            <person name="Copeland A."/>
            <person name="Hammon N."/>
            <person name="Pitluck S."/>
            <person name="Goodwin L.A."/>
            <person name="Han C."/>
            <person name="Tapia R."/>
            <person name="Brambilla E.M."/>
            <person name="Potter G."/>
            <person name="Land M."/>
            <person name="Ivanova N."/>
            <person name="Rohde M."/>
            <person name="Goker M."/>
            <person name="Detter J.C."/>
            <person name="Kyrpides N.C."/>
            <person name="Woyke T."/>
        </authorList>
    </citation>
    <scope>NUCLEOTIDE SEQUENCE [LARGE SCALE GENOMIC DNA]</scope>
    <source>
        <strain evidence="2 3">NA-128</strain>
    </source>
</reference>
<dbReference type="SUPFAM" id="SSF53383">
    <property type="entry name" value="PLP-dependent transferases"/>
    <property type="match status" value="1"/>
</dbReference>
<accession>H8G615</accession>
<keyword evidence="2" id="KW-0456">Lyase</keyword>
<name>H8G615_9PSEU</name>
<evidence type="ECO:0000313" key="3">
    <source>
        <dbReference type="Proteomes" id="UP000004705"/>
    </source>
</evidence>
<dbReference type="OrthoDB" id="250246at2"/>
<keyword evidence="3" id="KW-1185">Reference proteome</keyword>
<dbReference type="Gene3D" id="3.40.640.10">
    <property type="entry name" value="Type I PLP-dependent aspartate aminotransferase-like (Major domain)"/>
    <property type="match status" value="1"/>
</dbReference>
<proteinExistence type="predicted"/>
<dbReference type="GO" id="GO:0016829">
    <property type="term" value="F:lyase activity"/>
    <property type="evidence" value="ECO:0007669"/>
    <property type="project" value="UniProtKB-KW"/>
</dbReference>
<evidence type="ECO:0000259" key="1">
    <source>
        <dbReference type="Pfam" id="PF00266"/>
    </source>
</evidence>
<evidence type="ECO:0000313" key="2">
    <source>
        <dbReference type="EMBL" id="EHY91292.1"/>
    </source>
</evidence>
<dbReference type="Gene3D" id="3.90.1150.10">
    <property type="entry name" value="Aspartate Aminotransferase, domain 1"/>
    <property type="match status" value="1"/>
</dbReference>
<dbReference type="Proteomes" id="UP000004705">
    <property type="component" value="Chromosome"/>
</dbReference>
<dbReference type="PANTHER" id="PTHR43586:SF21">
    <property type="entry name" value="PYRIDOXAL PHOSPHATE (PLP)-DEPENDENT ASPARTATE AMINOTRANSFERASE SUPERFAMILY"/>
    <property type="match status" value="1"/>
</dbReference>
<gene>
    <name evidence="2" type="ORF">SacazDRAFT_04455</name>
</gene>
<dbReference type="AlphaFoldDB" id="H8G615"/>
<dbReference type="Pfam" id="PF00266">
    <property type="entry name" value="Aminotran_5"/>
    <property type="match status" value="1"/>
</dbReference>